<feature type="region of interest" description="Disordered" evidence="1">
    <location>
        <begin position="1"/>
        <end position="28"/>
    </location>
</feature>
<dbReference type="EMBL" id="FQXB01000001">
    <property type="protein sequence ID" value="SHG92309.1"/>
    <property type="molecule type" value="Genomic_DNA"/>
</dbReference>
<gene>
    <name evidence="2" type="ORF">SAMN05444003_1566</name>
</gene>
<dbReference type="RefSeq" id="WP_072900235.1">
    <property type="nucleotide sequence ID" value="NZ_FQXB01000001.1"/>
</dbReference>
<evidence type="ECO:0000256" key="1">
    <source>
        <dbReference type="SAM" id="MobiDB-lite"/>
    </source>
</evidence>
<keyword evidence="3" id="KW-1185">Reference proteome</keyword>
<organism evidence="2 3">
    <name type="scientific">Cognatiyoonia sediminum</name>
    <dbReference type="NCBI Taxonomy" id="1508389"/>
    <lineage>
        <taxon>Bacteria</taxon>
        <taxon>Pseudomonadati</taxon>
        <taxon>Pseudomonadota</taxon>
        <taxon>Alphaproteobacteria</taxon>
        <taxon>Rhodobacterales</taxon>
        <taxon>Paracoccaceae</taxon>
        <taxon>Cognatiyoonia</taxon>
    </lineage>
</organism>
<proteinExistence type="predicted"/>
<dbReference type="Proteomes" id="UP000184074">
    <property type="component" value="Unassembled WGS sequence"/>
</dbReference>
<dbReference type="OrthoDB" id="7874146at2"/>
<sequence>MHPPFTFPNHPVGPTRTSPTPEKRVVRRSKPEALRLIPAAPSVPPVPLVVPTDNYPAPAENAVQPKDRLQVVPIPRNTLRDRVGRFLIRIGQRMILDNHPG</sequence>
<protein>
    <submittedName>
        <fullName evidence="2">Uncharacterized protein</fullName>
    </submittedName>
</protein>
<dbReference type="STRING" id="1508389.SAMN05444003_1566"/>
<reference evidence="2 3" key="1">
    <citation type="submission" date="2016-11" db="EMBL/GenBank/DDBJ databases">
        <authorList>
            <person name="Jaros S."/>
            <person name="Januszkiewicz K."/>
            <person name="Wedrychowicz H."/>
        </authorList>
    </citation>
    <scope>NUCLEOTIDE SEQUENCE [LARGE SCALE GENOMIC DNA]</scope>
    <source>
        <strain evidence="2 3">DSM 28715</strain>
    </source>
</reference>
<name>A0A1M5NSY1_9RHOB</name>
<dbReference type="AlphaFoldDB" id="A0A1M5NSY1"/>
<accession>A0A1M5NSY1</accession>
<evidence type="ECO:0000313" key="2">
    <source>
        <dbReference type="EMBL" id="SHG92309.1"/>
    </source>
</evidence>
<evidence type="ECO:0000313" key="3">
    <source>
        <dbReference type="Proteomes" id="UP000184074"/>
    </source>
</evidence>